<feature type="chain" id="PRO_5003598692" evidence="4">
    <location>
        <begin position="25"/>
        <end position="505"/>
    </location>
</feature>
<dbReference type="GO" id="GO:0016787">
    <property type="term" value="F:hydrolase activity"/>
    <property type="evidence" value="ECO:0007669"/>
    <property type="project" value="UniProtKB-KW"/>
</dbReference>
<dbReference type="InterPro" id="IPR000073">
    <property type="entry name" value="AB_hydrolase_1"/>
</dbReference>
<evidence type="ECO:0000313" key="7">
    <source>
        <dbReference type="Proteomes" id="UP000005845"/>
    </source>
</evidence>
<protein>
    <submittedName>
        <fullName evidence="6">Putative carboxylesterase</fullName>
    </submittedName>
</protein>
<feature type="domain" description="AB hydrolase-1" evidence="5">
    <location>
        <begin position="83"/>
        <end position="480"/>
    </location>
</feature>
<evidence type="ECO:0000313" key="6">
    <source>
        <dbReference type="EMBL" id="GAB39582.1"/>
    </source>
</evidence>
<dbReference type="eggNOG" id="COG0596">
    <property type="taxonomic scope" value="Bacteria"/>
</dbReference>
<dbReference type="RefSeq" id="WP_005206453.1">
    <property type="nucleotide sequence ID" value="NZ_BAFC01000072.1"/>
</dbReference>
<reference evidence="6 7" key="1">
    <citation type="submission" date="2012-02" db="EMBL/GenBank/DDBJ databases">
        <title>Whole genome shotgun sequence of Gordonia sputi NBRC 100414.</title>
        <authorList>
            <person name="Yoshida I."/>
            <person name="Hosoyama A."/>
            <person name="Tsuchikane K."/>
            <person name="Katsumata H."/>
            <person name="Yamazaki S."/>
            <person name="Fujita N."/>
        </authorList>
    </citation>
    <scope>NUCLEOTIDE SEQUENCE [LARGE SCALE GENOMIC DNA]</scope>
    <source>
        <strain evidence="6 7">NBRC 100414</strain>
    </source>
</reference>
<proteinExistence type="inferred from homology"/>
<keyword evidence="2 4" id="KW-0732">Signal</keyword>
<dbReference type="Gene3D" id="3.40.50.1820">
    <property type="entry name" value="alpha/beta hydrolase"/>
    <property type="match status" value="1"/>
</dbReference>
<keyword evidence="7" id="KW-1185">Reference proteome</keyword>
<evidence type="ECO:0000256" key="4">
    <source>
        <dbReference type="SAM" id="SignalP"/>
    </source>
</evidence>
<dbReference type="InterPro" id="IPR029058">
    <property type="entry name" value="AB_hydrolase_fold"/>
</dbReference>
<accession>H5U1H4</accession>
<dbReference type="AlphaFoldDB" id="H5U1H4"/>
<dbReference type="Proteomes" id="UP000005845">
    <property type="component" value="Unassembled WGS sequence"/>
</dbReference>
<dbReference type="PANTHER" id="PTHR43248:SF29">
    <property type="entry name" value="TRIPEPTIDYL AMINOPEPTIDASE"/>
    <property type="match status" value="1"/>
</dbReference>
<dbReference type="InterPro" id="IPR051601">
    <property type="entry name" value="Serine_prot/Carboxylest_S33"/>
</dbReference>
<dbReference type="PANTHER" id="PTHR43248">
    <property type="entry name" value="2-SUCCINYL-6-HYDROXY-2,4-CYCLOHEXADIENE-1-CARBOXYLATE SYNTHASE"/>
    <property type="match status" value="1"/>
</dbReference>
<dbReference type="Pfam" id="PF00561">
    <property type="entry name" value="Abhydrolase_1"/>
    <property type="match status" value="1"/>
</dbReference>
<gene>
    <name evidence="6" type="ORF">GOSPT_072_00350</name>
</gene>
<feature type="signal peptide" evidence="4">
    <location>
        <begin position="1"/>
        <end position="24"/>
    </location>
</feature>
<keyword evidence="3" id="KW-0378">Hydrolase</keyword>
<name>H5U1H4_9ACTN</name>
<dbReference type="EMBL" id="BAFC01000072">
    <property type="protein sequence ID" value="GAB39582.1"/>
    <property type="molecule type" value="Genomic_DNA"/>
</dbReference>
<comment type="similarity">
    <text evidence="1">Belongs to the peptidase S33 family.</text>
</comment>
<evidence type="ECO:0000256" key="3">
    <source>
        <dbReference type="ARBA" id="ARBA00022801"/>
    </source>
</evidence>
<organism evidence="6 7">
    <name type="scientific">Gordonia sputi NBRC 100414</name>
    <dbReference type="NCBI Taxonomy" id="1089453"/>
    <lineage>
        <taxon>Bacteria</taxon>
        <taxon>Bacillati</taxon>
        <taxon>Actinomycetota</taxon>
        <taxon>Actinomycetes</taxon>
        <taxon>Mycobacteriales</taxon>
        <taxon>Gordoniaceae</taxon>
        <taxon>Gordonia</taxon>
    </lineage>
</organism>
<evidence type="ECO:0000256" key="2">
    <source>
        <dbReference type="ARBA" id="ARBA00022729"/>
    </source>
</evidence>
<evidence type="ECO:0000256" key="1">
    <source>
        <dbReference type="ARBA" id="ARBA00010088"/>
    </source>
</evidence>
<evidence type="ECO:0000259" key="5">
    <source>
        <dbReference type="Pfam" id="PF00561"/>
    </source>
</evidence>
<comment type="caution">
    <text evidence="6">The sequence shown here is derived from an EMBL/GenBank/DDBJ whole genome shotgun (WGS) entry which is preliminary data.</text>
</comment>
<dbReference type="SUPFAM" id="SSF53474">
    <property type="entry name" value="alpha/beta-Hydrolases"/>
    <property type="match status" value="1"/>
</dbReference>
<sequence>MGRLLTTVMVGLLVCAGCASTDRAAEVGTIDWGACAHGVGAGPSAARVECGTLAVPLDPSKPHGRTITLAVARLRASERSDATVIVNPGGPGASGVDYLLGAADRPAAQRFTTHSDVVAFDPRGVGASVPTVRCRTAAELDAEREADTGDRSPQGIAAAEAMNRGVAQKCSTRTGDEFLGLLGTSQVVDDVDRLRAALGRSRIDFIGFSYGSKIGLEYQQRYPDRLFRMVIDGAVDPDAAPIDAAVTQARSFQEVFDGFARDCTRVPGCALGADPADALVHYQRLVRPLTRSPAPAGSGRTLDFQSAVDGTSMALYRTDLWPTLRSGLADLAAGRGGESLMSLADLLEGWGPGGRYDNSADAYLAIGCADGPRITDRADNDDLDRRLRAAAPYTDDGRGTGHAPLDPCAFWPPISDAAATSSQSMQSETGAAASVPSPAPLVVAVTHDPATPYAVGEEIARRTRGTLITVDGYGHTAALQGNRCVDRAVDDYLSNLAELNGPLAC</sequence>